<dbReference type="EMBL" id="HBUE01285067">
    <property type="protein sequence ID" value="CAG6571012.1"/>
    <property type="molecule type" value="Transcribed_RNA"/>
</dbReference>
<dbReference type="EMBL" id="HBUE01179479">
    <property type="protein sequence ID" value="CAG6519450.1"/>
    <property type="molecule type" value="Transcribed_RNA"/>
</dbReference>
<dbReference type="EMBL" id="HBUE01019590">
    <property type="protein sequence ID" value="CAG6451951.1"/>
    <property type="molecule type" value="Transcribed_RNA"/>
</dbReference>
<dbReference type="EMBL" id="HBUE01285063">
    <property type="protein sequence ID" value="CAG6571001.1"/>
    <property type="molecule type" value="Transcribed_RNA"/>
</dbReference>
<dbReference type="EMBL" id="HBUE01285068">
    <property type="protein sequence ID" value="CAG6571017.1"/>
    <property type="molecule type" value="Transcribed_RNA"/>
</dbReference>
<dbReference type="EMBL" id="HBUE01179489">
    <property type="protein sequence ID" value="CAG6519471.1"/>
    <property type="molecule type" value="Transcribed_RNA"/>
</dbReference>
<dbReference type="EMBL" id="HBUE01179497">
    <property type="protein sequence ID" value="CAG6519485.1"/>
    <property type="molecule type" value="Transcribed_RNA"/>
</dbReference>
<organism evidence="2">
    <name type="scientific">Culex pipiens</name>
    <name type="common">House mosquito</name>
    <dbReference type="NCBI Taxonomy" id="7175"/>
    <lineage>
        <taxon>Eukaryota</taxon>
        <taxon>Metazoa</taxon>
        <taxon>Ecdysozoa</taxon>
        <taxon>Arthropoda</taxon>
        <taxon>Hexapoda</taxon>
        <taxon>Insecta</taxon>
        <taxon>Pterygota</taxon>
        <taxon>Neoptera</taxon>
        <taxon>Endopterygota</taxon>
        <taxon>Diptera</taxon>
        <taxon>Nematocera</taxon>
        <taxon>Culicoidea</taxon>
        <taxon>Culicidae</taxon>
        <taxon>Culicinae</taxon>
        <taxon>Culicini</taxon>
        <taxon>Culex</taxon>
        <taxon>Culex</taxon>
    </lineage>
</organism>
<proteinExistence type="predicted"/>
<dbReference type="EMBL" id="HBUE01285064">
    <property type="protein sequence ID" value="CAG6571006.1"/>
    <property type="molecule type" value="Transcribed_RNA"/>
</dbReference>
<dbReference type="EMBL" id="HBUE01285080">
    <property type="protein sequence ID" value="CAG6571036.1"/>
    <property type="molecule type" value="Transcribed_RNA"/>
</dbReference>
<dbReference type="EMBL" id="HBUE01019591">
    <property type="protein sequence ID" value="CAG6451952.1"/>
    <property type="molecule type" value="Transcribed_RNA"/>
</dbReference>
<dbReference type="EMBL" id="HBUE01285066">
    <property type="protein sequence ID" value="CAG6571011.1"/>
    <property type="molecule type" value="Transcribed_RNA"/>
</dbReference>
<dbReference type="EMBL" id="HBUE01019592">
    <property type="protein sequence ID" value="CAG6451953.1"/>
    <property type="molecule type" value="Transcribed_RNA"/>
</dbReference>
<feature type="region of interest" description="Disordered" evidence="1">
    <location>
        <begin position="1"/>
        <end position="44"/>
    </location>
</feature>
<name>A0A8D8JID6_CULPI</name>
<dbReference type="EMBL" id="HBUE01179484">
    <property type="protein sequence ID" value="CAG6519466.1"/>
    <property type="molecule type" value="Transcribed_RNA"/>
</dbReference>
<evidence type="ECO:0000256" key="1">
    <source>
        <dbReference type="SAM" id="MobiDB-lite"/>
    </source>
</evidence>
<dbReference type="EMBL" id="HBUE01179496">
    <property type="protein sequence ID" value="CAG6519480.1"/>
    <property type="molecule type" value="Transcribed_RNA"/>
</dbReference>
<dbReference type="EMBL" id="HBUE01179487">
    <property type="protein sequence ID" value="CAG6519469.1"/>
    <property type="molecule type" value="Transcribed_RNA"/>
</dbReference>
<dbReference type="EMBL" id="HBUE01179483">
    <property type="protein sequence ID" value="CAG6519461.1"/>
    <property type="molecule type" value="Transcribed_RNA"/>
</dbReference>
<dbReference type="EMBL" id="HBUE01179482">
    <property type="protein sequence ID" value="CAG6519460.1"/>
    <property type="molecule type" value="Transcribed_RNA"/>
</dbReference>
<dbReference type="AlphaFoldDB" id="A0A8D8JID6"/>
<dbReference type="EMBL" id="HBUE01019587">
    <property type="protein sequence ID" value="CAG6451949.1"/>
    <property type="molecule type" value="Transcribed_RNA"/>
</dbReference>
<dbReference type="EMBL" id="HBUE01285075">
    <property type="protein sequence ID" value="CAG6571027.1"/>
    <property type="molecule type" value="Transcribed_RNA"/>
</dbReference>
<sequence length="99" mass="11444">MLRTERRRIWTMLPKTQGRRSSRLRSPPGPRTARTPTCSLDGTAKQQPGAFEIVCLRASYRTHRPRKLKTMNLVALKRGKGGEKSGARHHRFIRIQRLL</sequence>
<accession>A0A8D8JID6</accession>
<dbReference type="EMBL" id="HBUE01285073">
    <property type="protein sequence ID" value="CAG6571022.1"/>
    <property type="molecule type" value="Transcribed_RNA"/>
</dbReference>
<dbReference type="EMBL" id="HBUE01179491">
    <property type="protein sequence ID" value="CAG6519476.1"/>
    <property type="molecule type" value="Transcribed_RNA"/>
</dbReference>
<evidence type="ECO:0000313" key="2">
    <source>
        <dbReference type="EMBL" id="CAG6571022.1"/>
    </source>
</evidence>
<dbReference type="EMBL" id="HBUE01019588">
    <property type="protein sequence ID" value="CAG6451950.1"/>
    <property type="molecule type" value="Transcribed_RNA"/>
</dbReference>
<reference evidence="2" key="1">
    <citation type="submission" date="2021-05" db="EMBL/GenBank/DDBJ databases">
        <authorList>
            <person name="Alioto T."/>
            <person name="Alioto T."/>
            <person name="Gomez Garrido J."/>
        </authorList>
    </citation>
    <scope>NUCLEOTIDE SEQUENCE</scope>
</reference>
<dbReference type="EMBL" id="HBUE01285079">
    <property type="protein sequence ID" value="CAG6571031.1"/>
    <property type="molecule type" value="Transcribed_RNA"/>
</dbReference>
<feature type="compositionally biased region" description="Polar residues" evidence="1">
    <location>
        <begin position="34"/>
        <end position="44"/>
    </location>
</feature>
<protein>
    <submittedName>
        <fullName evidence="2">(northern house mosquito) hypothetical protein</fullName>
    </submittedName>
</protein>
<dbReference type="EMBL" id="HBUE01019586">
    <property type="protein sequence ID" value="CAG6451948.1"/>
    <property type="molecule type" value="Transcribed_RNA"/>
</dbReference>
<dbReference type="EMBL" id="HBUE01285071">
    <property type="protein sequence ID" value="CAG6571020.1"/>
    <property type="molecule type" value="Transcribed_RNA"/>
</dbReference>
<dbReference type="EMBL" id="HBUE01179480">
    <property type="protein sequence ID" value="CAG6519455.1"/>
    <property type="molecule type" value="Transcribed_RNA"/>
</dbReference>